<accession>A0A0P4WH82</accession>
<evidence type="ECO:0000259" key="2">
    <source>
        <dbReference type="Pfam" id="PF04564"/>
    </source>
</evidence>
<dbReference type="GO" id="GO:0016567">
    <property type="term" value="P:protein ubiquitination"/>
    <property type="evidence" value="ECO:0007669"/>
    <property type="project" value="InterPro"/>
</dbReference>
<dbReference type="AlphaFoldDB" id="A0A0P4WH82"/>
<dbReference type="EMBL" id="GDRN01044383">
    <property type="protein sequence ID" value="JAI66926.1"/>
    <property type="molecule type" value="Transcribed_RNA"/>
</dbReference>
<protein>
    <recommendedName>
        <fullName evidence="2">U-box domain-containing protein</fullName>
    </recommendedName>
</protein>
<organism evidence="3">
    <name type="scientific">Scylla olivacea</name>
    <name type="common">Orange mud crab</name>
    <name type="synonym">Cancer olivacea</name>
    <dbReference type="NCBI Taxonomy" id="85551"/>
    <lineage>
        <taxon>Eukaryota</taxon>
        <taxon>Metazoa</taxon>
        <taxon>Ecdysozoa</taxon>
        <taxon>Arthropoda</taxon>
        <taxon>Crustacea</taxon>
        <taxon>Multicrustacea</taxon>
        <taxon>Malacostraca</taxon>
        <taxon>Eumalacostraca</taxon>
        <taxon>Eucarida</taxon>
        <taxon>Decapoda</taxon>
        <taxon>Pleocyemata</taxon>
        <taxon>Brachyura</taxon>
        <taxon>Eubrachyura</taxon>
        <taxon>Portunoidea</taxon>
        <taxon>Portunidae</taxon>
        <taxon>Portuninae</taxon>
        <taxon>Scylla</taxon>
    </lineage>
</organism>
<dbReference type="InterPro" id="IPR013083">
    <property type="entry name" value="Znf_RING/FYVE/PHD"/>
</dbReference>
<evidence type="ECO:0000256" key="1">
    <source>
        <dbReference type="SAM" id="MobiDB-lite"/>
    </source>
</evidence>
<name>A0A0P4WH82_SCYOL</name>
<dbReference type="Gene3D" id="3.30.40.10">
    <property type="entry name" value="Zinc/RING finger domain, C3HC4 (zinc finger)"/>
    <property type="match status" value="1"/>
</dbReference>
<dbReference type="GO" id="GO:0004842">
    <property type="term" value="F:ubiquitin-protein transferase activity"/>
    <property type="evidence" value="ECO:0007669"/>
    <property type="project" value="InterPro"/>
</dbReference>
<reference evidence="3" key="1">
    <citation type="submission" date="2015-09" db="EMBL/GenBank/DDBJ databases">
        <title>Scylla olivacea transcriptome.</title>
        <authorList>
            <person name="Ikhwanuddin M."/>
        </authorList>
    </citation>
    <scope>NUCLEOTIDE SEQUENCE</scope>
</reference>
<dbReference type="InterPro" id="IPR003613">
    <property type="entry name" value="Ubox_domain"/>
</dbReference>
<dbReference type="Pfam" id="PF04564">
    <property type="entry name" value="U-box"/>
    <property type="match status" value="1"/>
</dbReference>
<feature type="region of interest" description="Disordered" evidence="1">
    <location>
        <begin position="456"/>
        <end position="475"/>
    </location>
</feature>
<sequence>MESDGVRLYTLILETLKKGPDAEGQPFTFEEVFDWALQMMSQHLMCSCRLFEMVQVAVDSIFAQYTGDNNKWVIDKQTLVGVLIMEVVSRHMAVQRLIITGQLERLVYLAVSLVAPWRSGLYQTKNDKPIMTKLLRKSIVWVLRSSRWCPNATLRAELLRFVSMCEMEDLLDEDLSHHATSGLLLNVLSLTVVQLLPKGRIGLLWPIRKILQHFCGTMGVLLQKCHENILQLVIGENERAVAYLVVLMGQAARRILWLRRTGNLTPVTTVDEFMNILYILRMMVAWPPNMRLFDEPGMCRIAAGAIAWTCRCIIQTQYARVSEVDFVKLLVGVNNLFMVLTYFPLKGAVLEELRCYHGRCLSRVAASMKKFQLFPVSVPEPLKRMKPDAPARFLDVLTGRLMDTPVKHLATGVVMDQATLLTTLLATTVDPETGNLVRDMSYEIMTDLQEEIHVWRHQHHHHQQQEKEQQQPFED</sequence>
<evidence type="ECO:0000313" key="3">
    <source>
        <dbReference type="EMBL" id="JAI66926.1"/>
    </source>
</evidence>
<dbReference type="SUPFAM" id="SSF57850">
    <property type="entry name" value="RING/U-box"/>
    <property type="match status" value="1"/>
</dbReference>
<proteinExistence type="predicted"/>
<feature type="domain" description="U-box" evidence="2">
    <location>
        <begin position="390"/>
        <end position="460"/>
    </location>
</feature>